<evidence type="ECO:0000313" key="4">
    <source>
        <dbReference type="Proteomes" id="UP001597383"/>
    </source>
</evidence>
<keyword evidence="4" id="KW-1185">Reference proteome</keyword>
<evidence type="ECO:0000256" key="1">
    <source>
        <dbReference type="SAM" id="Phobius"/>
    </source>
</evidence>
<feature type="domain" description="YfjL-like N-terminal" evidence="2">
    <location>
        <begin position="3"/>
        <end position="102"/>
    </location>
</feature>
<keyword evidence="1" id="KW-1133">Transmembrane helix</keyword>
<feature type="transmembrane region" description="Helical" evidence="1">
    <location>
        <begin position="6"/>
        <end position="26"/>
    </location>
</feature>
<keyword evidence="1" id="KW-0812">Transmembrane</keyword>
<dbReference type="InterPro" id="IPR057359">
    <property type="entry name" value="YfjL_N"/>
</dbReference>
<evidence type="ECO:0000259" key="2">
    <source>
        <dbReference type="Pfam" id="PF25425"/>
    </source>
</evidence>
<dbReference type="RefSeq" id="WP_377554229.1">
    <property type="nucleotide sequence ID" value="NZ_JBHUHQ010000002.1"/>
</dbReference>
<dbReference type="Proteomes" id="UP001597383">
    <property type="component" value="Unassembled WGS sequence"/>
</dbReference>
<gene>
    <name evidence="3" type="ORF">ACFSJF_00015</name>
</gene>
<sequence>MNKKKFILSILLVVLIGFVLFLYNTFNGNPISKYVSKQVLENYLEETYPEQEFRIEEGFYDFKFGEYLYTVIEIGTADKEGNVKEHQFRISGFFNPKVKWDGLYYDNLDEQLAKRLSQEAEKEIVPLLSDQVDSIHHIEVHIEVLKGKFDGDVQWSKNGSTSNVGVAINFATLPNM</sequence>
<keyword evidence="1" id="KW-0472">Membrane</keyword>
<proteinExistence type="predicted"/>
<dbReference type="Pfam" id="PF25425">
    <property type="entry name" value="YfjL_N"/>
    <property type="match status" value="1"/>
</dbReference>
<protein>
    <submittedName>
        <fullName evidence="3">DUF3139 domain-containing protein</fullName>
    </submittedName>
</protein>
<reference evidence="4" key="1">
    <citation type="journal article" date="2019" name="Int. J. Syst. Evol. Microbiol.">
        <title>The Global Catalogue of Microorganisms (GCM) 10K type strain sequencing project: providing services to taxonomists for standard genome sequencing and annotation.</title>
        <authorList>
            <consortium name="The Broad Institute Genomics Platform"/>
            <consortium name="The Broad Institute Genome Sequencing Center for Infectious Disease"/>
            <person name="Wu L."/>
            <person name="Ma J."/>
        </authorList>
    </citation>
    <scope>NUCLEOTIDE SEQUENCE [LARGE SCALE GENOMIC DNA]</scope>
    <source>
        <strain evidence="4">R28</strain>
    </source>
</reference>
<organism evidence="3 4">
    <name type="scientific">Ornithinibacillus salinisoli</name>
    <dbReference type="NCBI Taxonomy" id="1848459"/>
    <lineage>
        <taxon>Bacteria</taxon>
        <taxon>Bacillati</taxon>
        <taxon>Bacillota</taxon>
        <taxon>Bacilli</taxon>
        <taxon>Bacillales</taxon>
        <taxon>Bacillaceae</taxon>
        <taxon>Ornithinibacillus</taxon>
    </lineage>
</organism>
<evidence type="ECO:0000313" key="3">
    <source>
        <dbReference type="EMBL" id="MFD2042692.1"/>
    </source>
</evidence>
<dbReference type="EMBL" id="JBHUHQ010000002">
    <property type="protein sequence ID" value="MFD2042692.1"/>
    <property type="molecule type" value="Genomic_DNA"/>
</dbReference>
<accession>A0ABW4VSI7</accession>
<comment type="caution">
    <text evidence="3">The sequence shown here is derived from an EMBL/GenBank/DDBJ whole genome shotgun (WGS) entry which is preliminary data.</text>
</comment>
<name>A0ABW4VSI7_9BACI</name>